<keyword evidence="3" id="KW-0145">Chemotaxis</keyword>
<dbReference type="Gene3D" id="6.10.340.10">
    <property type="match status" value="1"/>
</dbReference>
<organism evidence="14 15">
    <name type="scientific">Desulfocurvibacter africanus subsp. africanus str. Walvis Bay</name>
    <dbReference type="NCBI Taxonomy" id="690850"/>
    <lineage>
        <taxon>Bacteria</taxon>
        <taxon>Pseudomonadati</taxon>
        <taxon>Thermodesulfobacteriota</taxon>
        <taxon>Desulfovibrionia</taxon>
        <taxon>Desulfovibrionales</taxon>
        <taxon>Desulfovibrionaceae</taxon>
        <taxon>Desulfocurvibacter</taxon>
    </lineage>
</organism>
<evidence type="ECO:0000256" key="4">
    <source>
        <dbReference type="ARBA" id="ARBA00022692"/>
    </source>
</evidence>
<dbReference type="Gene3D" id="1.10.287.950">
    <property type="entry name" value="Methyl-accepting chemotaxis protein"/>
    <property type="match status" value="1"/>
</dbReference>
<evidence type="ECO:0000256" key="3">
    <source>
        <dbReference type="ARBA" id="ARBA00022500"/>
    </source>
</evidence>
<keyword evidence="5 11" id="KW-1133">Transmembrane helix</keyword>
<dbReference type="Proteomes" id="UP000007844">
    <property type="component" value="Chromosome"/>
</dbReference>
<keyword evidence="2" id="KW-1003">Cell membrane</keyword>
<dbReference type="EMBL" id="CP003221">
    <property type="protein sequence ID" value="EGJ49326.1"/>
    <property type="molecule type" value="Genomic_DNA"/>
</dbReference>
<dbReference type="STRING" id="690850.Desaf_0978"/>
<dbReference type="PANTHER" id="PTHR32089:SF112">
    <property type="entry name" value="LYSOZYME-LIKE PROTEIN-RELATED"/>
    <property type="match status" value="1"/>
</dbReference>
<comment type="similarity">
    <text evidence="8">Belongs to the methyl-accepting chemotaxis (MCP) protein family.</text>
</comment>
<dbReference type="InterPro" id="IPR033479">
    <property type="entry name" value="dCache_1"/>
</dbReference>
<dbReference type="PROSITE" id="PS50885">
    <property type="entry name" value="HAMP"/>
    <property type="match status" value="1"/>
</dbReference>
<evidence type="ECO:0000256" key="10">
    <source>
        <dbReference type="SAM" id="Coils"/>
    </source>
</evidence>
<dbReference type="AlphaFoldDB" id="F3YWE0"/>
<keyword evidence="15" id="KW-1185">Reference proteome</keyword>
<feature type="coiled-coil region" evidence="10">
    <location>
        <begin position="339"/>
        <end position="416"/>
    </location>
</feature>
<dbReference type="CDD" id="cd06225">
    <property type="entry name" value="HAMP"/>
    <property type="match status" value="1"/>
</dbReference>
<evidence type="ECO:0000313" key="15">
    <source>
        <dbReference type="Proteomes" id="UP000007844"/>
    </source>
</evidence>
<dbReference type="InterPro" id="IPR029151">
    <property type="entry name" value="Sensor-like_sf"/>
</dbReference>
<keyword evidence="6 11" id="KW-0472">Membrane</keyword>
<dbReference type="InterPro" id="IPR004090">
    <property type="entry name" value="Chemotax_Me-accpt_rcpt"/>
</dbReference>
<dbReference type="GO" id="GO:0004888">
    <property type="term" value="F:transmembrane signaling receptor activity"/>
    <property type="evidence" value="ECO:0007669"/>
    <property type="project" value="InterPro"/>
</dbReference>
<evidence type="ECO:0000256" key="1">
    <source>
        <dbReference type="ARBA" id="ARBA00004651"/>
    </source>
</evidence>
<dbReference type="SUPFAM" id="SSF103190">
    <property type="entry name" value="Sensory domain-like"/>
    <property type="match status" value="1"/>
</dbReference>
<evidence type="ECO:0000256" key="7">
    <source>
        <dbReference type="ARBA" id="ARBA00023224"/>
    </source>
</evidence>
<evidence type="ECO:0000313" key="14">
    <source>
        <dbReference type="EMBL" id="EGJ49326.1"/>
    </source>
</evidence>
<evidence type="ECO:0000256" key="8">
    <source>
        <dbReference type="ARBA" id="ARBA00029447"/>
    </source>
</evidence>
<sequence>MTLRIKSKFLIPTIALIFMGMSLLVLINHFSMTSAFHDTMREDMTLLGDAVLRDMRDDITQKLKAASNLANDFSALRAVQGDGTYDAESFMAFTQKVLNGIESINILDTNGNLVISSSGQEGTSFKDRAYYQKYMSGTRDIISTALTSKTTGTAIVPLVQPIVDARDTVRGAVNIALDLDYLTKSITQTKIGSTGFIFILDKDGTALAHPDKALVMNKDIAETSWGRQILAATDRNILEYYEDGRRRVAVVQKDSLTGWTFVMVTPLEDMLAHLSSATTRSTLIAAICATAFMVLIWVLVGRVILQPVLACVDFARKVAGGKLDETLRIDRKDEVGELASALRDMVRDLEKGLEEARAQTRIARDETVRANAAVREAEEANLRAEAARREGVLEATRQLEEVIENLTSASEELSVQVEQSSRGTGDQSARTTEAATAMEQMNASVLEVARNASDVANGADMARGRAQDGAQVVERAMQAIFEVHTQTTAMRESLSKLGRQAEDIGAIMNVIDDIADQTNLLALNAAIEAARAGEAGRGFAVVADEVRKLAEKTMNATKEVGQAIKSIQGGTTDNINIMETASQSVDQATTLAEKAGGALKEIVSLIEDTADKVRAIATSSEEQSSASEQISKTFEEINRISVDTAEAMNQSSKAVNQLASLASDIRGLIQRMQR</sequence>
<evidence type="ECO:0000256" key="9">
    <source>
        <dbReference type="PROSITE-ProRule" id="PRU00284"/>
    </source>
</evidence>
<dbReference type="Pfam" id="PF02743">
    <property type="entry name" value="dCache_1"/>
    <property type="match status" value="1"/>
</dbReference>
<protein>
    <submittedName>
        <fullName evidence="14">Methyl-accepting chemotaxis sensory transducer with Cache sensor</fullName>
    </submittedName>
</protein>
<dbReference type="HOGENOM" id="CLU_000445_107_19_7"/>
<dbReference type="Pfam" id="PF00672">
    <property type="entry name" value="HAMP"/>
    <property type="match status" value="1"/>
</dbReference>
<gene>
    <name evidence="14" type="ORF">Desaf_0978</name>
</gene>
<feature type="domain" description="Methyl-accepting transducer" evidence="12">
    <location>
        <begin position="402"/>
        <end position="638"/>
    </location>
</feature>
<evidence type="ECO:0000256" key="2">
    <source>
        <dbReference type="ARBA" id="ARBA00022475"/>
    </source>
</evidence>
<dbReference type="Pfam" id="PF00015">
    <property type="entry name" value="MCPsignal"/>
    <property type="match status" value="1"/>
</dbReference>
<keyword evidence="4 11" id="KW-0812">Transmembrane</keyword>
<comment type="subcellular location">
    <subcellularLocation>
        <location evidence="1">Cell membrane</location>
        <topology evidence="1">Multi-pass membrane protein</topology>
    </subcellularLocation>
</comment>
<evidence type="ECO:0000256" key="6">
    <source>
        <dbReference type="ARBA" id="ARBA00023136"/>
    </source>
</evidence>
<dbReference type="SUPFAM" id="SSF58104">
    <property type="entry name" value="Methyl-accepting chemotaxis protein (MCP) signaling domain"/>
    <property type="match status" value="1"/>
</dbReference>
<proteinExistence type="inferred from homology"/>
<evidence type="ECO:0000256" key="11">
    <source>
        <dbReference type="SAM" id="Phobius"/>
    </source>
</evidence>
<dbReference type="FunFam" id="1.10.287.950:FF:000001">
    <property type="entry name" value="Methyl-accepting chemotaxis sensory transducer"/>
    <property type="match status" value="1"/>
</dbReference>
<evidence type="ECO:0000259" key="13">
    <source>
        <dbReference type="PROSITE" id="PS50885"/>
    </source>
</evidence>
<dbReference type="GO" id="GO:0006935">
    <property type="term" value="P:chemotaxis"/>
    <property type="evidence" value="ECO:0007669"/>
    <property type="project" value="UniProtKB-KW"/>
</dbReference>
<name>F3YWE0_DESAF</name>
<dbReference type="PANTHER" id="PTHR32089">
    <property type="entry name" value="METHYL-ACCEPTING CHEMOTAXIS PROTEIN MCPB"/>
    <property type="match status" value="1"/>
</dbReference>
<dbReference type="InterPro" id="IPR003660">
    <property type="entry name" value="HAMP_dom"/>
</dbReference>
<accession>F3YWE0</accession>
<reference evidence="14 15" key="1">
    <citation type="journal article" date="2011" name="J. Bacteriol.">
        <title>Genome sequence of the mercury-methylating and pleomorphic Desulfovibrio africanus Strain Walvis Bay.</title>
        <authorList>
            <person name="Brown S.D."/>
            <person name="Wall J.D."/>
            <person name="Kucken A.M."/>
            <person name="Gilmour C.C."/>
            <person name="Podar M."/>
            <person name="Brandt C.C."/>
            <person name="Teshima H."/>
            <person name="Detter J.C."/>
            <person name="Han C.S."/>
            <person name="Land M.L."/>
            <person name="Lucas S."/>
            <person name="Han J."/>
            <person name="Pennacchio L."/>
            <person name="Nolan M."/>
            <person name="Pitluck S."/>
            <person name="Woyke T."/>
            <person name="Goodwin L."/>
            <person name="Palumbo A.V."/>
            <person name="Elias D.A."/>
        </authorList>
    </citation>
    <scope>NUCLEOTIDE SEQUENCE [LARGE SCALE GENOMIC DNA]</scope>
    <source>
        <strain evidence="14 15">Walvis Bay</strain>
    </source>
</reference>
<evidence type="ECO:0000256" key="5">
    <source>
        <dbReference type="ARBA" id="ARBA00022989"/>
    </source>
</evidence>
<dbReference type="SMART" id="SM00304">
    <property type="entry name" value="HAMP"/>
    <property type="match status" value="2"/>
</dbReference>
<evidence type="ECO:0000259" key="12">
    <source>
        <dbReference type="PROSITE" id="PS50111"/>
    </source>
</evidence>
<dbReference type="SMART" id="SM00283">
    <property type="entry name" value="MA"/>
    <property type="match status" value="1"/>
</dbReference>
<feature type="domain" description="HAMP" evidence="13">
    <location>
        <begin position="302"/>
        <end position="354"/>
    </location>
</feature>
<dbReference type="eggNOG" id="COG0840">
    <property type="taxonomic scope" value="Bacteria"/>
</dbReference>
<dbReference type="Gene3D" id="3.30.450.20">
    <property type="entry name" value="PAS domain"/>
    <property type="match status" value="2"/>
</dbReference>
<keyword evidence="10" id="KW-0175">Coiled coil</keyword>
<dbReference type="GO" id="GO:0005886">
    <property type="term" value="C:plasma membrane"/>
    <property type="evidence" value="ECO:0007669"/>
    <property type="project" value="UniProtKB-SubCell"/>
</dbReference>
<dbReference type="KEGG" id="daf:Desaf_0978"/>
<dbReference type="InterPro" id="IPR004089">
    <property type="entry name" value="MCPsignal_dom"/>
</dbReference>
<dbReference type="PROSITE" id="PS50111">
    <property type="entry name" value="CHEMOTAXIS_TRANSDUC_2"/>
    <property type="match status" value="1"/>
</dbReference>
<feature type="transmembrane region" description="Helical" evidence="11">
    <location>
        <begin position="9"/>
        <end position="30"/>
    </location>
</feature>
<dbReference type="PRINTS" id="PR00260">
    <property type="entry name" value="CHEMTRNSDUCR"/>
</dbReference>
<dbReference type="CDD" id="cd11386">
    <property type="entry name" value="MCP_signal"/>
    <property type="match status" value="1"/>
</dbReference>
<keyword evidence="7 9" id="KW-0807">Transducer</keyword>
<dbReference type="CDD" id="cd12914">
    <property type="entry name" value="PDC1_DGC_like"/>
    <property type="match status" value="1"/>
</dbReference>
<dbReference type="GO" id="GO:0007165">
    <property type="term" value="P:signal transduction"/>
    <property type="evidence" value="ECO:0007669"/>
    <property type="project" value="UniProtKB-KW"/>
</dbReference>
<feature type="transmembrane region" description="Helical" evidence="11">
    <location>
        <begin position="283"/>
        <end position="305"/>
    </location>
</feature>
<dbReference type="CDD" id="cd12912">
    <property type="entry name" value="PDC2_MCP_like"/>
    <property type="match status" value="1"/>
</dbReference>